<reference evidence="3 4" key="1">
    <citation type="submission" date="2016-11" db="EMBL/GenBank/DDBJ databases">
        <title>The macronuclear genome of Stentor coeruleus: a giant cell with tiny introns.</title>
        <authorList>
            <person name="Slabodnick M."/>
            <person name="Ruby J.G."/>
            <person name="Reiff S.B."/>
            <person name="Swart E.C."/>
            <person name="Gosai S."/>
            <person name="Prabakaran S."/>
            <person name="Witkowska E."/>
            <person name="Larue G.E."/>
            <person name="Fisher S."/>
            <person name="Freeman R.M."/>
            <person name="Gunawardena J."/>
            <person name="Chu W."/>
            <person name="Stover N.A."/>
            <person name="Gregory B.D."/>
            <person name="Nowacki M."/>
            <person name="Derisi J."/>
            <person name="Roy S.W."/>
            <person name="Marshall W.F."/>
            <person name="Sood P."/>
        </authorList>
    </citation>
    <scope>NUCLEOTIDE SEQUENCE [LARGE SCALE GENOMIC DNA]</scope>
    <source>
        <strain evidence="3">WM001</strain>
    </source>
</reference>
<dbReference type="PROSITE" id="PS50096">
    <property type="entry name" value="IQ"/>
    <property type="match status" value="1"/>
</dbReference>
<accession>A0A1R2CHI0</accession>
<feature type="compositionally biased region" description="Basic and acidic residues" evidence="2">
    <location>
        <begin position="65"/>
        <end position="102"/>
    </location>
</feature>
<evidence type="ECO:0000313" key="3">
    <source>
        <dbReference type="EMBL" id="OMJ88504.1"/>
    </source>
</evidence>
<sequence length="1206" mass="138724">MASISSKMIKVKSGKLLLKKPNSRTPSLQKLKKILPKPFIISPDTFATTPDKSPSIQVTVKGTKKQPDKKELEDMKKSHKESKEPWCRINEEPKSAKDDKTPKPSYKVSKSALAVRNEEKIKKIKKEKVITLKTEEKPLVKKKITKKSDRSSSHGVIPKIKQKDVEVKKDEKKIRKKSKEIRMKIEAKKVQVKGIELLTKKTPDKRIKAKGKKKSVKRDSKQEWLDHSFFMHNKNKDASSRDKHHELNIFSSENFSSYEGIGLNHDSTNNQLEPYLKKHASCQINISHRSSIGTNALSNSLQTSESNIIGQPKKLNKKFRLLQMESKKQKPKSMCPNLAATKIQALIRGFLTRTKITNYIKSNEHSNSGILELDFYQENSEENEVKQIIGELQTSPENNSKNVEDIGSSYENYTFQRKNSDKVLKKIYRLEENKGRNGVIEKRISEPDDACFEKENKRVNNQNSLEKHNSEVIFQRLAEKSKNLEENLRKKSGSSNKLSLNHKDFIETSPDSKDFYPPKSTTSQKNGLIKNLENSPDLAEISFKCLESIPVLPDSNMIKNPKPNDMIKKYQETSPKLKNIIDTNHYQNPKSTDLNTRSPVIPIKSDSLKVFPSLFNPKSLEINPQPKKPTEKRQDISPLTKEILKKNHEPSTSRRSSIEKNSEPNSIQFSIADISEPGSNKKDLQDVLKESLQSSYENGDFGQSVQILSPISKGSLLGISEITKRLKQEQKNYELIEKDHKDIENYMYLDSLISKKADIDELRKKDLENIQKLTNKNGSEMEIFQIFQNIINRRYEKINSMFDDNIRVVQEALAQSVLSEESSSILFSENTSNLLEKISKIDEEMASSKILESIRNQRKNNNSPENVGEKIEFMYKPEKNELNVDDEPEKIIDLNCQIGYSNRYFEIDQSEILIEEYIPTNNNSSKIVWIDEVAMPSNIDFTDLIVDAAISDIYDYLFDWILKDIWFAGSDLVIDLSNELIKVILAQEIHNQIEDLRKEFSDGQILIIISKIFEKTQNLISEELHRPLECDPLSVLSMLQESEVGGGFLPEEKYSMLNFEAFSDVLDHSSKNVKIFNAMVFDSVNEVLENMMCKEELPWATKRNKRCKLLSSEEVQRNLEIELLRFCRLKAGPIVYDEYENSTKMTEQALAIGRENGIIKMLAMEITDNETQWYDYEKEEVQSKLDVADMLLEKEIEHIIEILINS</sequence>
<organism evidence="3 4">
    <name type="scientific">Stentor coeruleus</name>
    <dbReference type="NCBI Taxonomy" id="5963"/>
    <lineage>
        <taxon>Eukaryota</taxon>
        <taxon>Sar</taxon>
        <taxon>Alveolata</taxon>
        <taxon>Ciliophora</taxon>
        <taxon>Postciliodesmatophora</taxon>
        <taxon>Heterotrichea</taxon>
        <taxon>Heterotrichida</taxon>
        <taxon>Stentoridae</taxon>
        <taxon>Stentor</taxon>
    </lineage>
</organism>
<comment type="caution">
    <text evidence="3">The sequence shown here is derived from an EMBL/GenBank/DDBJ whole genome shotgun (WGS) entry which is preliminary data.</text>
</comment>
<keyword evidence="1" id="KW-0175">Coiled coil</keyword>
<evidence type="ECO:0008006" key="5">
    <source>
        <dbReference type="Google" id="ProtNLM"/>
    </source>
</evidence>
<dbReference type="EMBL" id="MPUH01000149">
    <property type="protein sequence ID" value="OMJ88504.1"/>
    <property type="molecule type" value="Genomic_DNA"/>
</dbReference>
<name>A0A1R2CHI0_9CILI</name>
<feature type="compositionally biased region" description="Basic and acidic residues" evidence="2">
    <location>
        <begin position="642"/>
        <end position="662"/>
    </location>
</feature>
<feature type="region of interest" description="Disordered" evidence="2">
    <location>
        <begin position="43"/>
        <end position="111"/>
    </location>
</feature>
<feature type="compositionally biased region" description="Polar residues" evidence="2">
    <location>
        <begin position="579"/>
        <end position="598"/>
    </location>
</feature>
<feature type="compositionally biased region" description="Polar residues" evidence="2">
    <location>
        <begin position="45"/>
        <end position="60"/>
    </location>
</feature>
<protein>
    <recommendedName>
        <fullName evidence="5">DUF4378 domain-containing protein</fullName>
    </recommendedName>
</protein>
<dbReference type="AlphaFoldDB" id="A0A1R2CHI0"/>
<feature type="compositionally biased region" description="Basic and acidic residues" evidence="2">
    <location>
        <begin position="501"/>
        <end position="516"/>
    </location>
</feature>
<feature type="region of interest" description="Disordered" evidence="2">
    <location>
        <begin position="485"/>
        <end position="527"/>
    </location>
</feature>
<evidence type="ECO:0000313" key="4">
    <source>
        <dbReference type="Proteomes" id="UP000187209"/>
    </source>
</evidence>
<feature type="coiled-coil region" evidence="1">
    <location>
        <begin position="719"/>
        <end position="746"/>
    </location>
</feature>
<evidence type="ECO:0000256" key="1">
    <source>
        <dbReference type="SAM" id="Coils"/>
    </source>
</evidence>
<proteinExistence type="predicted"/>
<keyword evidence="4" id="KW-1185">Reference proteome</keyword>
<gene>
    <name evidence="3" type="ORF">SteCoe_9538</name>
</gene>
<dbReference type="Proteomes" id="UP000187209">
    <property type="component" value="Unassembled WGS sequence"/>
</dbReference>
<evidence type="ECO:0000256" key="2">
    <source>
        <dbReference type="SAM" id="MobiDB-lite"/>
    </source>
</evidence>
<feature type="region of interest" description="Disordered" evidence="2">
    <location>
        <begin position="579"/>
        <end position="599"/>
    </location>
</feature>
<feature type="region of interest" description="Disordered" evidence="2">
    <location>
        <begin position="618"/>
        <end position="666"/>
    </location>
</feature>